<evidence type="ECO:0000313" key="2">
    <source>
        <dbReference type="EMBL" id="MBR7781630.1"/>
    </source>
</evidence>
<dbReference type="Pfam" id="PF00188">
    <property type="entry name" value="CAP"/>
    <property type="match status" value="1"/>
</dbReference>
<sequence length="298" mass="33364">MQIYAPEPDYLPLSPELQTFYELNSIRRKLGLGVLVQNRQLDSAAQNHLRYIVRNLPDDASAYGHTEQYDRPQFTGSGPTERAQFAGYPGTAGENLGGANFVFHLSPAYNFLNTISHARLMLDQCATDIGIGYAVLNDRGNELNPLVLNFGNQLTSAGYSLCQKNSGQFFFHYPYDGQTGVPLSMTPEDPNPVPDLPKDKTGNDDWLNGTSAAMIFGFERSAVIEQLDATVTEINTQKTLGVRLFWWNSTRYPNPHRDRHIAYLVGYQPFKPKTTYKVTVNAVVSGAHIKRDFSFTTR</sequence>
<gene>
    <name evidence="2" type="ORF">KDM89_05735</name>
</gene>
<dbReference type="InterPro" id="IPR035940">
    <property type="entry name" value="CAP_sf"/>
</dbReference>
<proteinExistence type="predicted"/>
<reference evidence="2" key="1">
    <citation type="submission" date="2021-04" db="EMBL/GenBank/DDBJ databases">
        <title>novel species isolated from subtropical streams in China.</title>
        <authorList>
            <person name="Lu H."/>
        </authorList>
    </citation>
    <scope>NUCLEOTIDE SEQUENCE</scope>
    <source>
        <strain evidence="2">LFS511W</strain>
    </source>
</reference>
<dbReference type="InterPro" id="IPR014044">
    <property type="entry name" value="CAP_dom"/>
</dbReference>
<organism evidence="2 3">
    <name type="scientific">Undibacterium luofuense</name>
    <dbReference type="NCBI Taxonomy" id="2828733"/>
    <lineage>
        <taxon>Bacteria</taxon>
        <taxon>Pseudomonadati</taxon>
        <taxon>Pseudomonadota</taxon>
        <taxon>Betaproteobacteria</taxon>
        <taxon>Burkholderiales</taxon>
        <taxon>Oxalobacteraceae</taxon>
        <taxon>Undibacterium</taxon>
    </lineage>
</organism>
<dbReference type="Gene3D" id="3.40.33.10">
    <property type="entry name" value="CAP"/>
    <property type="match status" value="1"/>
</dbReference>
<dbReference type="EMBL" id="JAGSPN010000003">
    <property type="protein sequence ID" value="MBR7781630.1"/>
    <property type="molecule type" value="Genomic_DNA"/>
</dbReference>
<comment type="caution">
    <text evidence="2">The sequence shown here is derived from an EMBL/GenBank/DDBJ whole genome shotgun (WGS) entry which is preliminary data.</text>
</comment>
<dbReference type="CDD" id="cd05379">
    <property type="entry name" value="CAP_bacterial"/>
    <property type="match status" value="1"/>
</dbReference>
<name>A0A941I6I6_9BURK</name>
<feature type="domain" description="SCP" evidence="1">
    <location>
        <begin position="21"/>
        <end position="141"/>
    </location>
</feature>
<accession>A0A941I6I6</accession>
<dbReference type="AlphaFoldDB" id="A0A941I6I6"/>
<keyword evidence="3" id="KW-1185">Reference proteome</keyword>
<protein>
    <submittedName>
        <fullName evidence="2">CAP domain-containing protein</fullName>
    </submittedName>
</protein>
<dbReference type="RefSeq" id="WP_212686984.1">
    <property type="nucleotide sequence ID" value="NZ_JAGSPN010000003.1"/>
</dbReference>
<evidence type="ECO:0000313" key="3">
    <source>
        <dbReference type="Proteomes" id="UP000680067"/>
    </source>
</evidence>
<dbReference type="Proteomes" id="UP000680067">
    <property type="component" value="Unassembled WGS sequence"/>
</dbReference>
<evidence type="ECO:0000259" key="1">
    <source>
        <dbReference type="Pfam" id="PF00188"/>
    </source>
</evidence>
<dbReference type="SUPFAM" id="SSF55797">
    <property type="entry name" value="PR-1-like"/>
    <property type="match status" value="1"/>
</dbReference>